<sequence length="155" mass="17751">MGGYPSHIHISQNSSTIITLFHFIHLSNDESHSATSEDQDMDPMQYLENRLKHLALEKAKGKYLYPHKFHVTMSTDNTLRNMKRQARGKPRKTIGETIKKDLEINELNKNMAESCLKMPMISKSDLNEAEFPKFHSNVKLGDIVCGALYFCLLVI</sequence>
<dbReference type="eggNOG" id="KOG1885">
    <property type="taxonomic scope" value="Eukaryota"/>
</dbReference>
<proteinExistence type="predicted"/>
<dbReference type="AlphaFoldDB" id="G7ILM9"/>
<keyword evidence="3" id="KW-1185">Reference proteome</keyword>
<dbReference type="HOGENOM" id="CLU_1698121_0_0_1"/>
<reference evidence="1 3" key="2">
    <citation type="journal article" date="2014" name="BMC Genomics">
        <title>An improved genome release (version Mt4.0) for the model legume Medicago truncatula.</title>
        <authorList>
            <person name="Tang H."/>
            <person name="Krishnakumar V."/>
            <person name="Bidwell S."/>
            <person name="Rosen B."/>
            <person name="Chan A."/>
            <person name="Zhou S."/>
            <person name="Gentzbittel L."/>
            <person name="Childs K.L."/>
            <person name="Yandell M."/>
            <person name="Gundlach H."/>
            <person name="Mayer K.F."/>
            <person name="Schwartz D.C."/>
            <person name="Town C.D."/>
        </authorList>
    </citation>
    <scope>GENOME REANNOTATION</scope>
    <source>
        <strain evidence="2 3">cv. Jemalong A17</strain>
    </source>
</reference>
<protein>
    <submittedName>
        <fullName evidence="1">Lysine-tRNA ligase, putative</fullName>
    </submittedName>
</protein>
<gene>
    <name evidence="1" type="ordered locus">MTR_2g021780</name>
</gene>
<evidence type="ECO:0000313" key="1">
    <source>
        <dbReference type="EMBL" id="AES64384.1"/>
    </source>
</evidence>
<evidence type="ECO:0000313" key="2">
    <source>
        <dbReference type="EnsemblPlants" id="AES64384"/>
    </source>
</evidence>
<dbReference type="EMBL" id="CM001218">
    <property type="protein sequence ID" value="AES64384.1"/>
    <property type="molecule type" value="Genomic_DNA"/>
</dbReference>
<keyword evidence="1" id="KW-0436">Ligase</keyword>
<dbReference type="PaxDb" id="3880-AES64384"/>
<name>G7ILM9_MEDTR</name>
<reference evidence="2" key="3">
    <citation type="submission" date="2015-04" db="UniProtKB">
        <authorList>
            <consortium name="EnsemblPlants"/>
        </authorList>
    </citation>
    <scope>IDENTIFICATION</scope>
    <source>
        <strain evidence="2">cv. Jemalong A17</strain>
    </source>
</reference>
<accession>G7ILM9</accession>
<dbReference type="STRING" id="3880.G7ILM9"/>
<reference evidence="1 3" key="1">
    <citation type="journal article" date="2011" name="Nature">
        <title>The Medicago genome provides insight into the evolution of rhizobial symbioses.</title>
        <authorList>
            <person name="Young N.D."/>
            <person name="Debelle F."/>
            <person name="Oldroyd G.E."/>
            <person name="Geurts R."/>
            <person name="Cannon S.B."/>
            <person name="Udvardi M.K."/>
            <person name="Benedito V.A."/>
            <person name="Mayer K.F."/>
            <person name="Gouzy J."/>
            <person name="Schoof H."/>
            <person name="Van de Peer Y."/>
            <person name="Proost S."/>
            <person name="Cook D.R."/>
            <person name="Meyers B.C."/>
            <person name="Spannagl M."/>
            <person name="Cheung F."/>
            <person name="De Mita S."/>
            <person name="Krishnakumar V."/>
            <person name="Gundlach H."/>
            <person name="Zhou S."/>
            <person name="Mudge J."/>
            <person name="Bharti A.K."/>
            <person name="Murray J.D."/>
            <person name="Naoumkina M.A."/>
            <person name="Rosen B."/>
            <person name="Silverstein K.A."/>
            <person name="Tang H."/>
            <person name="Rombauts S."/>
            <person name="Zhao P.X."/>
            <person name="Zhou P."/>
            <person name="Barbe V."/>
            <person name="Bardou P."/>
            <person name="Bechner M."/>
            <person name="Bellec A."/>
            <person name="Berger A."/>
            <person name="Berges H."/>
            <person name="Bidwell S."/>
            <person name="Bisseling T."/>
            <person name="Choisne N."/>
            <person name="Couloux A."/>
            <person name="Denny R."/>
            <person name="Deshpande S."/>
            <person name="Dai X."/>
            <person name="Doyle J.J."/>
            <person name="Dudez A.M."/>
            <person name="Farmer A.D."/>
            <person name="Fouteau S."/>
            <person name="Franken C."/>
            <person name="Gibelin C."/>
            <person name="Gish J."/>
            <person name="Goldstein S."/>
            <person name="Gonzalez A.J."/>
            <person name="Green P.J."/>
            <person name="Hallab A."/>
            <person name="Hartog M."/>
            <person name="Hua A."/>
            <person name="Humphray S.J."/>
            <person name="Jeong D.H."/>
            <person name="Jing Y."/>
            <person name="Jocker A."/>
            <person name="Kenton S.M."/>
            <person name="Kim D.J."/>
            <person name="Klee K."/>
            <person name="Lai H."/>
            <person name="Lang C."/>
            <person name="Lin S."/>
            <person name="Macmil S.L."/>
            <person name="Magdelenat G."/>
            <person name="Matthews L."/>
            <person name="McCorrison J."/>
            <person name="Monaghan E.L."/>
            <person name="Mun J.H."/>
            <person name="Najar F.Z."/>
            <person name="Nicholson C."/>
            <person name="Noirot C."/>
            <person name="O'Bleness M."/>
            <person name="Paule C.R."/>
            <person name="Poulain J."/>
            <person name="Prion F."/>
            <person name="Qin B."/>
            <person name="Qu C."/>
            <person name="Retzel E.F."/>
            <person name="Riddle C."/>
            <person name="Sallet E."/>
            <person name="Samain S."/>
            <person name="Samson N."/>
            <person name="Sanders I."/>
            <person name="Saurat O."/>
            <person name="Scarpelli C."/>
            <person name="Schiex T."/>
            <person name="Segurens B."/>
            <person name="Severin A.J."/>
            <person name="Sherrier D.J."/>
            <person name="Shi R."/>
            <person name="Sims S."/>
            <person name="Singer S.R."/>
            <person name="Sinharoy S."/>
            <person name="Sterck L."/>
            <person name="Viollet A."/>
            <person name="Wang B.B."/>
            <person name="Wang K."/>
            <person name="Wang M."/>
            <person name="Wang X."/>
            <person name="Warfsmann J."/>
            <person name="Weissenbach J."/>
            <person name="White D.D."/>
            <person name="White J.D."/>
            <person name="Wiley G.B."/>
            <person name="Wincker P."/>
            <person name="Xing Y."/>
            <person name="Yang L."/>
            <person name="Yao Z."/>
            <person name="Ying F."/>
            <person name="Zhai J."/>
            <person name="Zhou L."/>
            <person name="Zuber A."/>
            <person name="Denarie J."/>
            <person name="Dixon R.A."/>
            <person name="May G.D."/>
            <person name="Schwartz D.C."/>
            <person name="Rogers J."/>
            <person name="Quetier F."/>
            <person name="Town C.D."/>
            <person name="Roe B.A."/>
        </authorList>
    </citation>
    <scope>NUCLEOTIDE SEQUENCE [LARGE SCALE GENOMIC DNA]</scope>
    <source>
        <strain evidence="1">A17</strain>
        <strain evidence="2 3">cv. Jemalong A17</strain>
    </source>
</reference>
<evidence type="ECO:0000313" key="3">
    <source>
        <dbReference type="Proteomes" id="UP000002051"/>
    </source>
</evidence>
<organism evidence="1 3">
    <name type="scientific">Medicago truncatula</name>
    <name type="common">Barrel medic</name>
    <name type="synonym">Medicago tribuloides</name>
    <dbReference type="NCBI Taxonomy" id="3880"/>
    <lineage>
        <taxon>Eukaryota</taxon>
        <taxon>Viridiplantae</taxon>
        <taxon>Streptophyta</taxon>
        <taxon>Embryophyta</taxon>
        <taxon>Tracheophyta</taxon>
        <taxon>Spermatophyta</taxon>
        <taxon>Magnoliopsida</taxon>
        <taxon>eudicotyledons</taxon>
        <taxon>Gunneridae</taxon>
        <taxon>Pentapetalae</taxon>
        <taxon>rosids</taxon>
        <taxon>fabids</taxon>
        <taxon>Fabales</taxon>
        <taxon>Fabaceae</taxon>
        <taxon>Papilionoideae</taxon>
        <taxon>50 kb inversion clade</taxon>
        <taxon>NPAAA clade</taxon>
        <taxon>Hologalegina</taxon>
        <taxon>IRL clade</taxon>
        <taxon>Trifolieae</taxon>
        <taxon>Medicago</taxon>
    </lineage>
</organism>
<dbReference type="GO" id="GO:0016874">
    <property type="term" value="F:ligase activity"/>
    <property type="evidence" value="ECO:0007669"/>
    <property type="project" value="UniProtKB-KW"/>
</dbReference>
<dbReference type="Proteomes" id="UP000002051">
    <property type="component" value="Chromosome 2"/>
</dbReference>
<dbReference type="EnsemblPlants" id="AES64384">
    <property type="protein sequence ID" value="AES64384"/>
    <property type="gene ID" value="MTR_2g021780"/>
</dbReference>